<dbReference type="Pfam" id="PF18821">
    <property type="entry name" value="LPD7"/>
    <property type="match status" value="1"/>
</dbReference>
<evidence type="ECO:0000313" key="5">
    <source>
        <dbReference type="Proteomes" id="UP000216188"/>
    </source>
</evidence>
<organism evidence="4 5">
    <name type="scientific">Brucella pseudogrignonensis</name>
    <dbReference type="NCBI Taxonomy" id="419475"/>
    <lineage>
        <taxon>Bacteria</taxon>
        <taxon>Pseudomonadati</taxon>
        <taxon>Pseudomonadota</taxon>
        <taxon>Alphaproteobacteria</taxon>
        <taxon>Hyphomicrobiales</taxon>
        <taxon>Brucellaceae</taxon>
        <taxon>Brucella/Ochrobactrum group</taxon>
        <taxon>Brucella</taxon>
    </lineage>
</organism>
<proteinExistence type="predicted"/>
<keyword evidence="5" id="KW-1185">Reference proteome</keyword>
<dbReference type="RefSeq" id="WP_094544278.1">
    <property type="nucleotide sequence ID" value="NZ_JBHEEM010000022.1"/>
</dbReference>
<feature type="compositionally biased region" description="Basic and acidic residues" evidence="1">
    <location>
        <begin position="985"/>
        <end position="996"/>
    </location>
</feature>
<dbReference type="Pfam" id="PF03432">
    <property type="entry name" value="Relaxase"/>
    <property type="match status" value="1"/>
</dbReference>
<evidence type="ECO:0000259" key="3">
    <source>
        <dbReference type="Pfam" id="PF18821"/>
    </source>
</evidence>
<feature type="compositionally biased region" description="Basic and acidic residues" evidence="1">
    <location>
        <begin position="958"/>
        <end position="967"/>
    </location>
</feature>
<feature type="region of interest" description="Disordered" evidence="1">
    <location>
        <begin position="436"/>
        <end position="466"/>
    </location>
</feature>
<protein>
    <submittedName>
        <fullName evidence="4">Putative ti-type conjugative transfer relaxase TraA</fullName>
    </submittedName>
</protein>
<feature type="domain" description="MobA/VirD2-like nuclease" evidence="2">
    <location>
        <begin position="299"/>
        <end position="410"/>
    </location>
</feature>
<dbReference type="InterPro" id="IPR040677">
    <property type="entry name" value="LPD7"/>
</dbReference>
<comment type="caution">
    <text evidence="4">The sequence shown here is derived from an EMBL/GenBank/DDBJ whole genome shotgun (WGS) entry which is preliminary data.</text>
</comment>
<dbReference type="AlphaFoldDB" id="A0A256G725"/>
<dbReference type="EMBL" id="NNRM01000042">
    <property type="protein sequence ID" value="OYR22874.1"/>
    <property type="molecule type" value="Genomic_DNA"/>
</dbReference>
<dbReference type="Proteomes" id="UP000216188">
    <property type="component" value="Unassembled WGS sequence"/>
</dbReference>
<feature type="compositionally biased region" description="Polar residues" evidence="1">
    <location>
        <begin position="820"/>
        <end position="831"/>
    </location>
</feature>
<name>A0A256G725_9HYPH</name>
<evidence type="ECO:0000313" key="4">
    <source>
        <dbReference type="EMBL" id="OYR22874.1"/>
    </source>
</evidence>
<feature type="region of interest" description="Disordered" evidence="1">
    <location>
        <begin position="800"/>
        <end position="836"/>
    </location>
</feature>
<feature type="domain" description="Large polyvalent protein-associated" evidence="3">
    <location>
        <begin position="679"/>
        <end position="778"/>
    </location>
</feature>
<feature type="compositionally biased region" description="Polar residues" evidence="1">
    <location>
        <begin position="800"/>
        <end position="811"/>
    </location>
</feature>
<accession>A0A256G725</accession>
<evidence type="ECO:0000256" key="1">
    <source>
        <dbReference type="SAM" id="MobiDB-lite"/>
    </source>
</evidence>
<evidence type="ECO:0000259" key="2">
    <source>
        <dbReference type="Pfam" id="PF03432"/>
    </source>
</evidence>
<sequence length="996" mass="111638">MEFFLGAFESEWEQRRAALLHELSLGSSAASSAEEEMRRRLRELQIAGGAAAAGGASVPKMRTGSSRAQRIQFFGGSASKPVAAARPMETRLAAVAAGSQPAVVKMASYGGGARLGAMVNYVARNGEISVEKENGERLQGREDLARLRGEWEPLFQNRAESRDIGTFRVSIEASGFATEEALHQLVRDSLASAFGNRSFAYAVWQPSRGVLQVDGIVVLRSAEGERLTGDPKAADIIQRRYNESVASALARARFRFTSYGNGVEYGTAKLRNLVEEHKGDVRDDKGRVVPDARSAGNLVQKQWRRELHSRKGRDVMHVIMSAKAGTNVQAFEGAVRDFLAAQFEGHRYIFAMHDPFSDPKEAEQGGKRPHIHAHAIIAMRSDAGDRIETSPQVFRQWRELMAEKAREHGIAMEMTDRREFANAPAYTRNQVRPVNHEGRTEHEGTSAAAQARYDAKRSGRRGMARSVRSREYTVKVTQSWEKLAMASGDRQIASYAMQQRDIVASTSSIQSEAKTSHIAHADFGSHYRANLVKLQNIILEGEKVREMSRSDFESYEKEVETALFRLGRNLEPEDKSDLDQVSQYAREHVNLMREHMELTEQRGLTVETPSRESEQDSSSMQIAREPDSEIAKPAHVVAEADEERSSADNVNEPRSSMDDEEKAAAASYRAEMDRSFPDEITRRYYIREDHGGTQRVFADSKGEREVFQDNGEKLRAKSFDAQGVRLMIETAAHRGWTSIEITGSKEFRRETWLEGRAHGISVKGYQPTELDWQELARREQAYLRNEIIPIEGRALYASYQDQPQSSGADQSSKVDRDQQGGVNSETPQSKTADYKEGVQGILVETGEKPYQDNEKNEPSPFVVIETANGNHTVWGVGLPDALHRAGANIGDEIHLRSTGTECVLKTVIQEVDGQKQRVEQVVDRRAWEANVLEERDRTDGNVEGSKQLDNQVNIEVKGVARDGETMRTDPPQQQVPRLQELEQEQQQKKERDEHER</sequence>
<gene>
    <name evidence="4" type="ORF">CEV34_4072</name>
</gene>
<reference evidence="4 5" key="1">
    <citation type="submission" date="2017-07" db="EMBL/GenBank/DDBJ databases">
        <title>Phylogenetic study on the rhizospheric bacterium Ochrobactrum sp. A44.</title>
        <authorList>
            <person name="Krzyzanowska D.M."/>
            <person name="Ossowicki A."/>
            <person name="Rajewska M."/>
            <person name="Maciag T."/>
            <person name="Kaczynski Z."/>
            <person name="Czerwicka M."/>
            <person name="Jafra S."/>
        </authorList>
    </citation>
    <scope>NUCLEOTIDE SEQUENCE [LARGE SCALE GENOMIC DNA]</scope>
    <source>
        <strain evidence="4 5">CCUG 30717</strain>
    </source>
</reference>
<dbReference type="InterPro" id="IPR005094">
    <property type="entry name" value="Endonuclease_MobA/VirD2"/>
</dbReference>
<feature type="region of interest" description="Disordered" evidence="1">
    <location>
        <begin position="597"/>
        <end position="667"/>
    </location>
</feature>
<feature type="region of interest" description="Disordered" evidence="1">
    <location>
        <begin position="936"/>
        <end position="996"/>
    </location>
</feature>